<evidence type="ECO:0000256" key="4">
    <source>
        <dbReference type="PROSITE-ProRule" id="PRU00335"/>
    </source>
</evidence>
<dbReference type="STRING" id="160454.RV10_GL000710"/>
<dbReference type="InterPro" id="IPR025996">
    <property type="entry name" value="MT1864/Rv1816-like_C"/>
</dbReference>
<name>R2T0F4_9ENTE</name>
<evidence type="ECO:0000313" key="6">
    <source>
        <dbReference type="EMBL" id="EOH93754.1"/>
    </source>
</evidence>
<dbReference type="Pfam" id="PF00440">
    <property type="entry name" value="TetR_N"/>
    <property type="match status" value="1"/>
</dbReference>
<dbReference type="SUPFAM" id="SSF48498">
    <property type="entry name" value="Tetracyclin repressor-like, C-terminal domain"/>
    <property type="match status" value="1"/>
</dbReference>
<evidence type="ECO:0000256" key="1">
    <source>
        <dbReference type="ARBA" id="ARBA00023015"/>
    </source>
</evidence>
<dbReference type="PANTHER" id="PTHR30055">
    <property type="entry name" value="HTH-TYPE TRANSCRIPTIONAL REGULATOR RUTR"/>
    <property type="match status" value="1"/>
</dbReference>
<protein>
    <recommendedName>
        <fullName evidence="5">HTH tetR-type domain-containing protein</fullName>
    </recommendedName>
</protein>
<dbReference type="GO" id="GO:0000976">
    <property type="term" value="F:transcription cis-regulatory region binding"/>
    <property type="evidence" value="ECO:0007669"/>
    <property type="project" value="TreeGrafter"/>
</dbReference>
<feature type="DNA-binding region" description="H-T-H motif" evidence="4">
    <location>
        <begin position="26"/>
        <end position="45"/>
    </location>
</feature>
<dbReference type="PATRIC" id="fig|1158607.3.peg.2425"/>
<dbReference type="Gene3D" id="1.10.10.60">
    <property type="entry name" value="Homeodomain-like"/>
    <property type="match status" value="1"/>
</dbReference>
<dbReference type="InterPro" id="IPR036271">
    <property type="entry name" value="Tet_transcr_reg_TetR-rel_C_sf"/>
</dbReference>
<dbReference type="PROSITE" id="PS50977">
    <property type="entry name" value="HTH_TETR_2"/>
    <property type="match status" value="1"/>
</dbReference>
<dbReference type="OrthoDB" id="71867at2"/>
<dbReference type="HOGENOM" id="CLU_069356_43_2_9"/>
<dbReference type="PRINTS" id="PR00455">
    <property type="entry name" value="HTHTETR"/>
</dbReference>
<evidence type="ECO:0000313" key="7">
    <source>
        <dbReference type="Proteomes" id="UP000013782"/>
    </source>
</evidence>
<keyword evidence="7" id="KW-1185">Reference proteome</keyword>
<dbReference type="PRINTS" id="PR00400">
    <property type="entry name" value="TETREPRESSOR"/>
</dbReference>
<sequence>MKKITKADIIAATVGILNKHGVAGVSLKEVAEKLEIKPPSLYNHIKNREELLSLVAAFSLERFYHALLTASAGIQKKEALFAMSEAYRKFALAFPGQYELIQRQNYWKNTPAEATSDQIVGLLQKVLASFALPKEEQIHFIRLMRSYLHGFSSLTGNNSFQLQEDIEESFLYGLKTIFSALPED</sequence>
<dbReference type="RefSeq" id="WP_010757440.1">
    <property type="nucleotide sequence ID" value="NZ_ASWD01000001.1"/>
</dbReference>
<keyword evidence="1" id="KW-0805">Transcription regulation</keyword>
<gene>
    <name evidence="6" type="ORF">UAU_02450</name>
</gene>
<dbReference type="AlphaFoldDB" id="R2T0F4"/>
<keyword evidence="3" id="KW-0804">Transcription</keyword>
<dbReference type="eggNOG" id="COG1309">
    <property type="taxonomic scope" value="Bacteria"/>
</dbReference>
<evidence type="ECO:0000256" key="2">
    <source>
        <dbReference type="ARBA" id="ARBA00023125"/>
    </source>
</evidence>
<dbReference type="EMBL" id="AJAQ01000016">
    <property type="protein sequence ID" value="EOH93754.1"/>
    <property type="molecule type" value="Genomic_DNA"/>
</dbReference>
<dbReference type="InterPro" id="IPR001647">
    <property type="entry name" value="HTH_TetR"/>
</dbReference>
<dbReference type="InterPro" id="IPR009057">
    <property type="entry name" value="Homeodomain-like_sf"/>
</dbReference>
<dbReference type="PANTHER" id="PTHR30055:SF234">
    <property type="entry name" value="HTH-TYPE TRANSCRIPTIONAL REGULATOR BETI"/>
    <property type="match status" value="1"/>
</dbReference>
<keyword evidence="2 4" id="KW-0238">DNA-binding</keyword>
<evidence type="ECO:0000256" key="3">
    <source>
        <dbReference type="ARBA" id="ARBA00023163"/>
    </source>
</evidence>
<dbReference type="InterPro" id="IPR050109">
    <property type="entry name" value="HTH-type_TetR-like_transc_reg"/>
</dbReference>
<comment type="caution">
    <text evidence="6">The sequence shown here is derived from an EMBL/GenBank/DDBJ whole genome shotgun (WGS) entry which is preliminary data.</text>
</comment>
<dbReference type="Pfam" id="PF13305">
    <property type="entry name" value="TetR_C_33"/>
    <property type="match status" value="1"/>
</dbReference>
<evidence type="ECO:0000259" key="5">
    <source>
        <dbReference type="PROSITE" id="PS50977"/>
    </source>
</evidence>
<accession>R2T0F4</accession>
<dbReference type="GO" id="GO:0046677">
    <property type="term" value="P:response to antibiotic"/>
    <property type="evidence" value="ECO:0007669"/>
    <property type="project" value="InterPro"/>
</dbReference>
<proteinExistence type="predicted"/>
<feature type="domain" description="HTH tetR-type" evidence="5">
    <location>
        <begin position="3"/>
        <end position="63"/>
    </location>
</feature>
<reference evidence="6 7" key="1">
    <citation type="submission" date="2013-02" db="EMBL/GenBank/DDBJ databases">
        <title>The Genome Sequence of Enterococcus pallens BAA-351.</title>
        <authorList>
            <consortium name="The Broad Institute Genome Sequencing Platform"/>
            <consortium name="The Broad Institute Genome Sequencing Center for Infectious Disease"/>
            <person name="Earl A.M."/>
            <person name="Gilmore M.S."/>
            <person name="Lebreton F."/>
            <person name="Walker B."/>
            <person name="Young S.K."/>
            <person name="Zeng Q."/>
            <person name="Gargeya S."/>
            <person name="Fitzgerald M."/>
            <person name="Haas B."/>
            <person name="Abouelleil A."/>
            <person name="Alvarado L."/>
            <person name="Arachchi H.M."/>
            <person name="Berlin A.M."/>
            <person name="Chapman S.B."/>
            <person name="Dewar J."/>
            <person name="Goldberg J."/>
            <person name="Griggs A."/>
            <person name="Gujja S."/>
            <person name="Hansen M."/>
            <person name="Howarth C."/>
            <person name="Imamovic A."/>
            <person name="Larimer J."/>
            <person name="McCowan C."/>
            <person name="Murphy C."/>
            <person name="Neiman D."/>
            <person name="Pearson M."/>
            <person name="Priest M."/>
            <person name="Roberts A."/>
            <person name="Saif S."/>
            <person name="Shea T."/>
            <person name="Sisk P."/>
            <person name="Sykes S."/>
            <person name="Wortman J."/>
            <person name="Nusbaum C."/>
            <person name="Birren B."/>
        </authorList>
    </citation>
    <scope>NUCLEOTIDE SEQUENCE [LARGE SCALE GENOMIC DNA]</scope>
    <source>
        <strain evidence="6 7">ATCC BAA-351</strain>
    </source>
</reference>
<dbReference type="SUPFAM" id="SSF46689">
    <property type="entry name" value="Homeodomain-like"/>
    <property type="match status" value="1"/>
</dbReference>
<dbReference type="Gene3D" id="1.10.357.10">
    <property type="entry name" value="Tetracycline Repressor, domain 2"/>
    <property type="match status" value="1"/>
</dbReference>
<dbReference type="InterPro" id="IPR003012">
    <property type="entry name" value="Tet_transcr_reg_TetR"/>
</dbReference>
<dbReference type="GO" id="GO:0045892">
    <property type="term" value="P:negative regulation of DNA-templated transcription"/>
    <property type="evidence" value="ECO:0007669"/>
    <property type="project" value="InterPro"/>
</dbReference>
<dbReference type="GO" id="GO:0003700">
    <property type="term" value="F:DNA-binding transcription factor activity"/>
    <property type="evidence" value="ECO:0007669"/>
    <property type="project" value="TreeGrafter"/>
</dbReference>
<dbReference type="Proteomes" id="UP000013782">
    <property type="component" value="Unassembled WGS sequence"/>
</dbReference>
<organism evidence="6 7">
    <name type="scientific">Enterococcus pallens ATCC BAA-351</name>
    <dbReference type="NCBI Taxonomy" id="1158607"/>
    <lineage>
        <taxon>Bacteria</taxon>
        <taxon>Bacillati</taxon>
        <taxon>Bacillota</taxon>
        <taxon>Bacilli</taxon>
        <taxon>Lactobacillales</taxon>
        <taxon>Enterococcaceae</taxon>
        <taxon>Enterococcus</taxon>
    </lineage>
</organism>